<protein>
    <submittedName>
        <fullName evidence="4">Uncharacterized protein</fullName>
    </submittedName>
</protein>
<dbReference type="Proteomes" id="UP001242288">
    <property type="component" value="Unassembled WGS sequence"/>
</dbReference>
<evidence type="ECO:0000256" key="2">
    <source>
        <dbReference type="SAM" id="Phobius"/>
    </source>
</evidence>
<dbReference type="RefSeq" id="WP_266258473.1">
    <property type="nucleotide sequence ID" value="NZ_JAMXWF010000011.1"/>
</dbReference>
<dbReference type="Proteomes" id="UP001209412">
    <property type="component" value="Unassembled WGS sequence"/>
</dbReference>
<gene>
    <name evidence="4" type="ORF">NIE36_16255</name>
    <name evidence="3" type="ORF">OSB80_16300</name>
</gene>
<accession>A0AAP5ENB0</accession>
<evidence type="ECO:0000313" key="5">
    <source>
        <dbReference type="Proteomes" id="UP001209412"/>
    </source>
</evidence>
<keyword evidence="2" id="KW-1133">Transmembrane helix</keyword>
<keyword evidence="5" id="KW-1185">Reference proteome</keyword>
<evidence type="ECO:0000313" key="6">
    <source>
        <dbReference type="Proteomes" id="UP001242288"/>
    </source>
</evidence>
<keyword evidence="2" id="KW-0812">Transmembrane</keyword>
<proteinExistence type="predicted"/>
<feature type="transmembrane region" description="Helical" evidence="2">
    <location>
        <begin position="83"/>
        <end position="116"/>
    </location>
</feature>
<dbReference type="EMBL" id="JAPKHW010000011">
    <property type="protein sequence ID" value="MCX4146918.1"/>
    <property type="molecule type" value="Genomic_DNA"/>
</dbReference>
<feature type="region of interest" description="Disordered" evidence="1">
    <location>
        <begin position="1"/>
        <end position="27"/>
    </location>
</feature>
<comment type="caution">
    <text evidence="4">The sequence shown here is derived from an EMBL/GenBank/DDBJ whole genome shotgun (WGS) entry which is preliminary data.</text>
</comment>
<feature type="transmembrane region" description="Helical" evidence="2">
    <location>
        <begin position="36"/>
        <end position="63"/>
    </location>
</feature>
<evidence type="ECO:0000313" key="4">
    <source>
        <dbReference type="EMBL" id="MDQ6408743.1"/>
    </source>
</evidence>
<name>A0AAP5ENB0_9BURK</name>
<sequence>MSTNEQSSGNNTGANGPGGEPNENDRNPLPALASDVIVLTIAFLIIFGAGLFLEGVVHLLVYLAWIPDGNLAELLDSPTWKRFVVLVFGSFMFWIMNCAAGALLIADVILLAVIGYRLFRRALRRF</sequence>
<reference evidence="4" key="1">
    <citation type="submission" date="2022-06" db="EMBL/GenBank/DDBJ databases">
        <title>PHB producers.</title>
        <authorList>
            <person name="Besaury L."/>
        </authorList>
    </citation>
    <scope>NUCLEOTIDE SEQUENCE</scope>
    <source>
        <strain evidence="4 5">SEWS6</strain>
    </source>
</reference>
<keyword evidence="2" id="KW-0472">Membrane</keyword>
<organism evidence="4 6">
    <name type="scientific">Paraburkholderia madseniana</name>
    <dbReference type="NCBI Taxonomy" id="2599607"/>
    <lineage>
        <taxon>Bacteria</taxon>
        <taxon>Pseudomonadati</taxon>
        <taxon>Pseudomonadota</taxon>
        <taxon>Betaproteobacteria</taxon>
        <taxon>Burkholderiales</taxon>
        <taxon>Burkholderiaceae</taxon>
        <taxon>Paraburkholderia</taxon>
    </lineage>
</organism>
<dbReference type="EMBL" id="JAMXWF010000011">
    <property type="protein sequence ID" value="MDQ6408743.1"/>
    <property type="molecule type" value="Genomic_DNA"/>
</dbReference>
<evidence type="ECO:0000256" key="1">
    <source>
        <dbReference type="SAM" id="MobiDB-lite"/>
    </source>
</evidence>
<evidence type="ECO:0000313" key="3">
    <source>
        <dbReference type="EMBL" id="MCX4146918.1"/>
    </source>
</evidence>
<dbReference type="AlphaFoldDB" id="A0AAP5ENB0"/>